<dbReference type="InterPro" id="IPR001330">
    <property type="entry name" value="Prenyltrans"/>
</dbReference>
<dbReference type="GO" id="GO:0005968">
    <property type="term" value="C:Rab-protein geranylgeranyltransferase complex"/>
    <property type="evidence" value="ECO:0007669"/>
    <property type="project" value="UniProtKB-UniRule"/>
</dbReference>
<dbReference type="Pfam" id="PF00432">
    <property type="entry name" value="Prenyltrans"/>
    <property type="match status" value="1"/>
</dbReference>
<dbReference type="GeneID" id="34688239"/>
<evidence type="ECO:0000256" key="11">
    <source>
        <dbReference type="RuleBase" id="RU365076"/>
    </source>
</evidence>
<dbReference type="InterPro" id="IPR026873">
    <property type="entry name" value="Ptb1"/>
</dbReference>
<dbReference type="GO" id="GO:0046872">
    <property type="term" value="F:metal ion binding"/>
    <property type="evidence" value="ECO:0007669"/>
    <property type="project" value="UniProtKB-KW"/>
</dbReference>
<dbReference type="GO" id="GO:0004663">
    <property type="term" value="F:Rab geranylgeranyltransferase activity"/>
    <property type="evidence" value="ECO:0007669"/>
    <property type="project" value="UniProtKB-UniRule"/>
</dbReference>
<evidence type="ECO:0000313" key="14">
    <source>
        <dbReference type="Proteomes" id="UP000054304"/>
    </source>
</evidence>
<dbReference type="EC" id="2.5.1.60" evidence="3 11"/>
<reference evidence="13 14" key="1">
    <citation type="submission" date="2014-12" db="EMBL/GenBank/DDBJ databases">
        <authorList>
            <person name="Neuveglise Cecile"/>
        </authorList>
    </citation>
    <scope>NUCLEOTIDE SEQUENCE [LARGE SCALE GENOMIC DNA]</scope>
    <source>
        <strain evidence="13 14">CBS 12615</strain>
    </source>
</reference>
<name>A0A0C7NE84_9SACH</name>
<evidence type="ECO:0000256" key="3">
    <source>
        <dbReference type="ARBA" id="ARBA00012656"/>
    </source>
</evidence>
<dbReference type="GO" id="GO:0170069">
    <property type="term" value="C:geranylgeranyltransferase-III complex"/>
    <property type="evidence" value="ECO:0007669"/>
    <property type="project" value="EnsemblFungi"/>
</dbReference>
<keyword evidence="4 11" id="KW-0637">Prenyltransferase</keyword>
<gene>
    <name evidence="13" type="ORF">LALA0_S13e00474g</name>
</gene>
<feature type="domain" description="Prenyltransferase alpha-alpha toroid" evidence="12">
    <location>
        <begin position="4"/>
        <end position="317"/>
    </location>
</feature>
<dbReference type="EMBL" id="LN736372">
    <property type="protein sequence ID" value="CEP64678.1"/>
    <property type="molecule type" value="Genomic_DNA"/>
</dbReference>
<comment type="subunit">
    <text evidence="2">Heterodimer of an alpha and a beta subunit.</text>
</comment>
<sequence>MSQLDKESHIRYIASLDSKRDDYEYWLSEHLRLNGVYWGLTALCVLDAKDTFNRSEIISFVLSCWDTKAGAFAAFPGHDAHVLTTLSGIQILAIYDALEVLSKKPEDSVGSDDMKTQCVAFLQSNQLPDGSFQGDRFGEIDTRFVYAALNALSILGQLTPTVVDPAVQFIQQCYNFDGGFGLSPGAESHAAMSLTCIAALAVVNRLDVLSPDQLEDIAWWLCERQVPEGGLNGRPSKQPDVCYSWWVLSSLAIIGKRDWIDFDKLREFILSSQDPKKGGISDRPGNEVDVFHTCFGVTGLSLMGKDDLIEIDPVYCMPMSVTRTFKKYPYEK</sequence>
<comment type="function">
    <text evidence="11">Catalyzes the transfer of a geranylgeranyl moiety from geranylgeranyl diphosphate to both cysteines of proteins with the C-terminal sequence -XXCC, -XCXC and -CCXX.</text>
</comment>
<evidence type="ECO:0000256" key="10">
    <source>
        <dbReference type="ARBA" id="ARBA00069127"/>
    </source>
</evidence>
<evidence type="ECO:0000256" key="4">
    <source>
        <dbReference type="ARBA" id="ARBA00022602"/>
    </source>
</evidence>
<dbReference type="InterPro" id="IPR045089">
    <property type="entry name" value="PGGT1B-like"/>
</dbReference>
<accession>A0A0C7NE84</accession>
<dbReference type="Gene3D" id="1.50.10.20">
    <property type="match status" value="1"/>
</dbReference>
<dbReference type="STRING" id="1245769.A0A0C7NE84"/>
<evidence type="ECO:0000256" key="8">
    <source>
        <dbReference type="ARBA" id="ARBA00022833"/>
    </source>
</evidence>
<keyword evidence="6 11" id="KW-0479">Metal-binding</keyword>
<dbReference type="GO" id="GO:0006612">
    <property type="term" value="P:protein targeting to membrane"/>
    <property type="evidence" value="ECO:0007669"/>
    <property type="project" value="EnsemblFungi"/>
</dbReference>
<evidence type="ECO:0000256" key="2">
    <source>
        <dbReference type="ARBA" id="ARBA00011355"/>
    </source>
</evidence>
<evidence type="ECO:0000256" key="1">
    <source>
        <dbReference type="ARBA" id="ARBA00010497"/>
    </source>
</evidence>
<organism evidence="13 14">
    <name type="scientific">Lachancea lanzarotensis</name>
    <dbReference type="NCBI Taxonomy" id="1245769"/>
    <lineage>
        <taxon>Eukaryota</taxon>
        <taxon>Fungi</taxon>
        <taxon>Dikarya</taxon>
        <taxon>Ascomycota</taxon>
        <taxon>Saccharomycotina</taxon>
        <taxon>Saccharomycetes</taxon>
        <taxon>Saccharomycetales</taxon>
        <taxon>Saccharomycetaceae</taxon>
        <taxon>Lachancea</taxon>
    </lineage>
</organism>
<dbReference type="CDD" id="cd02894">
    <property type="entry name" value="GGTase-II"/>
    <property type="match status" value="1"/>
</dbReference>
<evidence type="ECO:0000256" key="7">
    <source>
        <dbReference type="ARBA" id="ARBA00022737"/>
    </source>
</evidence>
<proteinExistence type="inferred from homology"/>
<keyword evidence="14" id="KW-1185">Reference proteome</keyword>
<keyword evidence="5 11" id="KW-0808">Transferase</keyword>
<comment type="similarity">
    <text evidence="1 11">Belongs to the protein prenyltransferase subunit beta family.</text>
</comment>
<dbReference type="OrthoDB" id="5428259at2759"/>
<keyword evidence="7" id="KW-0677">Repeat</keyword>
<comment type="cofactor">
    <cofactor evidence="11">
        <name>Zn(2+)</name>
        <dbReference type="ChEBI" id="CHEBI:29105"/>
    </cofactor>
    <text evidence="11">Binds 1 zinc ion per subunit.</text>
</comment>
<evidence type="ECO:0000259" key="12">
    <source>
        <dbReference type="Pfam" id="PF00432"/>
    </source>
</evidence>
<dbReference type="InterPro" id="IPR008930">
    <property type="entry name" value="Terpenoid_cyclase/PrenylTrfase"/>
</dbReference>
<keyword evidence="8 11" id="KW-0862">Zinc</keyword>
<dbReference type="SUPFAM" id="SSF48239">
    <property type="entry name" value="Terpenoid cyclases/Protein prenyltransferases"/>
    <property type="match status" value="1"/>
</dbReference>
<dbReference type="RefSeq" id="XP_022630882.1">
    <property type="nucleotide sequence ID" value="XM_022772365.1"/>
</dbReference>
<dbReference type="HOGENOM" id="CLU_028946_3_0_1"/>
<protein>
    <recommendedName>
        <fullName evidence="10 11">Geranylgeranyl transferase type-2 subunit beta</fullName>
        <ecNumber evidence="3 11">2.5.1.60</ecNumber>
    </recommendedName>
</protein>
<dbReference type="PANTHER" id="PTHR11774">
    <property type="entry name" value="GERANYLGERANYL TRANSFERASE TYPE BETA SUBUNIT"/>
    <property type="match status" value="1"/>
</dbReference>
<evidence type="ECO:0000256" key="9">
    <source>
        <dbReference type="ARBA" id="ARBA00047658"/>
    </source>
</evidence>
<evidence type="ECO:0000256" key="5">
    <source>
        <dbReference type="ARBA" id="ARBA00022679"/>
    </source>
</evidence>
<dbReference type="Proteomes" id="UP000054304">
    <property type="component" value="Unassembled WGS sequence"/>
</dbReference>
<dbReference type="GO" id="GO:0072657">
    <property type="term" value="P:protein localization to membrane"/>
    <property type="evidence" value="ECO:0007669"/>
    <property type="project" value="UniProtKB-ARBA"/>
</dbReference>
<evidence type="ECO:0000313" key="13">
    <source>
        <dbReference type="EMBL" id="CEP64678.1"/>
    </source>
</evidence>
<evidence type="ECO:0000256" key="6">
    <source>
        <dbReference type="ARBA" id="ARBA00022723"/>
    </source>
</evidence>
<dbReference type="AlphaFoldDB" id="A0A0C7NE84"/>
<dbReference type="GO" id="GO:0006888">
    <property type="term" value="P:endoplasmic reticulum to Golgi vesicle-mediated transport"/>
    <property type="evidence" value="ECO:0007669"/>
    <property type="project" value="EnsemblFungi"/>
</dbReference>
<comment type="catalytic activity">
    <reaction evidence="9 11">
        <text>geranylgeranyl diphosphate + L-cysteinyl-[protein] = S-geranylgeranyl-L-cysteinyl-[protein] + diphosphate</text>
        <dbReference type="Rhea" id="RHEA:21240"/>
        <dbReference type="Rhea" id="RHEA-COMP:10131"/>
        <dbReference type="Rhea" id="RHEA-COMP:11537"/>
        <dbReference type="ChEBI" id="CHEBI:29950"/>
        <dbReference type="ChEBI" id="CHEBI:33019"/>
        <dbReference type="ChEBI" id="CHEBI:57533"/>
        <dbReference type="ChEBI" id="CHEBI:86021"/>
        <dbReference type="EC" id="2.5.1.60"/>
    </reaction>
</comment>
<dbReference type="FunFam" id="1.50.10.20:FF:000012">
    <property type="entry name" value="Geranylgeranyl transferase type-2 subunit beta"/>
    <property type="match status" value="1"/>
</dbReference>
<dbReference type="PANTHER" id="PTHR11774:SF11">
    <property type="entry name" value="GERANYLGERANYL TRANSFERASE TYPE-2 SUBUNIT BETA"/>
    <property type="match status" value="1"/>
</dbReference>